<dbReference type="Gene3D" id="3.50.30.40">
    <property type="entry name" value="Ribonuclease E inhibitor RraA/RraA-like"/>
    <property type="match status" value="1"/>
</dbReference>
<sequence length="222" mass="23249">MYQLNDMPDQVAPELLAQLTQCETATIGHFHTHGFVEPAIACMLPQVRIAGTAVTVSLPPEDGTLLNHLMRLVRPGDVLIVHRQGDRHRACWGGVMTTVASRLGVAGVVIDGMATDALTIRDKHFPVWSRGVASLTTRFAGIGGALNVPVSIGGVVVNPGDAILADESGVIVMAPSEVSAIATHAIEVQEAEDVLLAKIAEGACLPDLTGASQLIEEVNARG</sequence>
<dbReference type="PANTHER" id="PTHR33254:SF4">
    <property type="entry name" value="4-HYDROXY-4-METHYL-2-OXOGLUTARATE ALDOLASE 3-RELATED"/>
    <property type="match status" value="1"/>
</dbReference>
<dbReference type="CDD" id="cd16841">
    <property type="entry name" value="RraA_family"/>
    <property type="match status" value="1"/>
</dbReference>
<dbReference type="GeneID" id="43177821"/>
<dbReference type="RefSeq" id="WP_164850308.1">
    <property type="nucleotide sequence ID" value="NZ_CP017114.1"/>
</dbReference>
<keyword evidence="6" id="KW-1185">Reference proteome</keyword>
<dbReference type="SUPFAM" id="SSF89562">
    <property type="entry name" value="RraA-like"/>
    <property type="match status" value="1"/>
</dbReference>
<protein>
    <recommendedName>
        <fullName evidence="2">Putative 4-hydroxy-4-methyl-2-oxoglutarate aldolase</fullName>
    </recommendedName>
    <alternativeName>
        <fullName evidence="3">Regulator of ribonuclease activity homolog</fullName>
    </alternativeName>
    <alternativeName>
        <fullName evidence="4">RraA-like protein</fullName>
    </alternativeName>
</protein>
<comment type="cofactor">
    <cofactor evidence="1">
        <name>a divalent metal cation</name>
        <dbReference type="ChEBI" id="CHEBI:60240"/>
    </cofactor>
</comment>
<dbReference type="InterPro" id="IPR005493">
    <property type="entry name" value="RraA/RraA-like"/>
</dbReference>
<dbReference type="Proteomes" id="UP001378242">
    <property type="component" value="Unassembled WGS sequence"/>
</dbReference>
<evidence type="ECO:0000256" key="3">
    <source>
        <dbReference type="ARBA" id="ARBA00029596"/>
    </source>
</evidence>
<gene>
    <name evidence="5" type="ORF">V6243_00705</name>
</gene>
<proteinExistence type="predicted"/>
<evidence type="ECO:0000313" key="6">
    <source>
        <dbReference type="Proteomes" id="UP001378242"/>
    </source>
</evidence>
<accession>A0ABU9GC96</accession>
<dbReference type="InterPro" id="IPR036704">
    <property type="entry name" value="RraA/RraA-like_sf"/>
</dbReference>
<organism evidence="5 6">
    <name type="scientific">Cobetia marina</name>
    <name type="common">Deleya marina</name>
    <dbReference type="NCBI Taxonomy" id="28258"/>
    <lineage>
        <taxon>Bacteria</taxon>
        <taxon>Pseudomonadati</taxon>
        <taxon>Pseudomonadota</taxon>
        <taxon>Gammaproteobacteria</taxon>
        <taxon>Oceanospirillales</taxon>
        <taxon>Halomonadaceae</taxon>
        <taxon>Cobetia</taxon>
    </lineage>
</organism>
<evidence type="ECO:0000313" key="5">
    <source>
        <dbReference type="EMBL" id="MEL0615330.1"/>
    </source>
</evidence>
<reference evidence="5 6" key="1">
    <citation type="submission" date="2024-02" db="EMBL/GenBank/DDBJ databases">
        <title>Bacteria isolated from the canopy kelp, Nereocystis luetkeana.</title>
        <authorList>
            <person name="Pfister C.A."/>
            <person name="Younker I.T."/>
            <person name="Light S.H."/>
        </authorList>
    </citation>
    <scope>NUCLEOTIDE SEQUENCE [LARGE SCALE GENOMIC DNA]</scope>
    <source>
        <strain evidence="5 6">TI.5.07</strain>
    </source>
</reference>
<dbReference type="EMBL" id="JBAKAP010000001">
    <property type="protein sequence ID" value="MEL0615330.1"/>
    <property type="molecule type" value="Genomic_DNA"/>
</dbReference>
<dbReference type="PANTHER" id="PTHR33254">
    <property type="entry name" value="4-HYDROXY-4-METHYL-2-OXOGLUTARATE ALDOLASE 3-RELATED"/>
    <property type="match status" value="1"/>
</dbReference>
<evidence type="ECO:0000256" key="1">
    <source>
        <dbReference type="ARBA" id="ARBA00001968"/>
    </source>
</evidence>
<dbReference type="Pfam" id="PF03737">
    <property type="entry name" value="RraA-like"/>
    <property type="match status" value="1"/>
</dbReference>
<evidence type="ECO:0000256" key="2">
    <source>
        <dbReference type="ARBA" id="ARBA00016549"/>
    </source>
</evidence>
<evidence type="ECO:0000256" key="4">
    <source>
        <dbReference type="ARBA" id="ARBA00030169"/>
    </source>
</evidence>
<name>A0ABU9GC96_COBMA</name>
<comment type="caution">
    <text evidence="5">The sequence shown here is derived from an EMBL/GenBank/DDBJ whole genome shotgun (WGS) entry which is preliminary data.</text>
</comment>